<feature type="compositionally biased region" description="Low complexity" evidence="1">
    <location>
        <begin position="167"/>
        <end position="184"/>
    </location>
</feature>
<feature type="compositionally biased region" description="Polar residues" evidence="1">
    <location>
        <begin position="199"/>
        <end position="211"/>
    </location>
</feature>
<evidence type="ECO:0000256" key="1">
    <source>
        <dbReference type="SAM" id="MobiDB-lite"/>
    </source>
</evidence>
<dbReference type="Proteomes" id="UP001465976">
    <property type="component" value="Unassembled WGS sequence"/>
</dbReference>
<sequence>MTARMTECLLKTLNWGEQWSDLDCIKEIGVQGSDESMPNFKWAYLKGIASPANSSAISGTFAHEAEKQCNGAPFHLKILHRARAIKDDLSLTPIMIAMESKAQQASHDSVPPASDPPPQYLPSPQLSTHPSSSSANGPVHLQPPPHVMERQAQSMQQFSPPEPQFPPQQQYQSQPGLQPQPQHQKSANQIGEEYRAASRIQSKSVTAAGSF</sequence>
<comment type="caution">
    <text evidence="2">The sequence shown here is derived from an EMBL/GenBank/DDBJ whole genome shotgun (WGS) entry which is preliminary data.</text>
</comment>
<gene>
    <name evidence="2" type="ORF">V5O48_008900</name>
</gene>
<feature type="compositionally biased region" description="Low complexity" evidence="1">
    <location>
        <begin position="122"/>
        <end position="134"/>
    </location>
</feature>
<evidence type="ECO:0000313" key="2">
    <source>
        <dbReference type="EMBL" id="KAL0573059.1"/>
    </source>
</evidence>
<reference evidence="2 3" key="1">
    <citation type="submission" date="2024-02" db="EMBL/GenBank/DDBJ databases">
        <title>A draft genome for the cacao thread blight pathogen Marasmius crinis-equi.</title>
        <authorList>
            <person name="Cohen S.P."/>
            <person name="Baruah I.K."/>
            <person name="Amoako-Attah I."/>
            <person name="Bukari Y."/>
            <person name="Meinhardt L.W."/>
            <person name="Bailey B.A."/>
        </authorList>
    </citation>
    <scope>NUCLEOTIDE SEQUENCE [LARGE SCALE GENOMIC DNA]</scope>
    <source>
        <strain evidence="2 3">GH-76</strain>
    </source>
</reference>
<accession>A0ABR3FD88</accession>
<keyword evidence="3" id="KW-1185">Reference proteome</keyword>
<dbReference type="EMBL" id="JBAHYK010000550">
    <property type="protein sequence ID" value="KAL0573059.1"/>
    <property type="molecule type" value="Genomic_DNA"/>
</dbReference>
<feature type="region of interest" description="Disordered" evidence="1">
    <location>
        <begin position="100"/>
        <end position="211"/>
    </location>
</feature>
<name>A0ABR3FD88_9AGAR</name>
<proteinExistence type="predicted"/>
<protein>
    <submittedName>
        <fullName evidence="2">Uncharacterized protein</fullName>
    </submittedName>
</protein>
<evidence type="ECO:0000313" key="3">
    <source>
        <dbReference type="Proteomes" id="UP001465976"/>
    </source>
</evidence>
<organism evidence="2 3">
    <name type="scientific">Marasmius crinis-equi</name>
    <dbReference type="NCBI Taxonomy" id="585013"/>
    <lineage>
        <taxon>Eukaryota</taxon>
        <taxon>Fungi</taxon>
        <taxon>Dikarya</taxon>
        <taxon>Basidiomycota</taxon>
        <taxon>Agaricomycotina</taxon>
        <taxon>Agaricomycetes</taxon>
        <taxon>Agaricomycetidae</taxon>
        <taxon>Agaricales</taxon>
        <taxon>Marasmiineae</taxon>
        <taxon>Marasmiaceae</taxon>
        <taxon>Marasmius</taxon>
    </lineage>
</organism>